<evidence type="ECO:0000313" key="3">
    <source>
        <dbReference type="Proteomes" id="UP001151760"/>
    </source>
</evidence>
<evidence type="ECO:0000256" key="1">
    <source>
        <dbReference type="SAM" id="MobiDB-lite"/>
    </source>
</evidence>
<evidence type="ECO:0000313" key="2">
    <source>
        <dbReference type="EMBL" id="GJS68265.1"/>
    </source>
</evidence>
<sequence length="390" mass="42621">MSDPIGGLEFLADLTGDEDPTDENRDTGMGDSTGVSVFLSGEISSGGKKSQESNIGGSDNTRDGGKTAGRAIITWGDGINIRIRGDDSRVRGQRHDWKITVVTLVEEQMSSWKGNLPKLPIESNIVRLATTSIVALEVSHLHAVKRIFRYLKGQSKLGLWYPGDSPFDLEAFSDSDYAGASLDRKSTPGGCQFLIKILISWQCKKQTIVANSTTEAEYVAAANYCGQTVIKEWEDKMERAPTTASSLVAEQDSGNINRTQSMATLNESFPQGTYSGSGSRCQDTILRGANAQIRINLLLSVLVYAARHTLTAVRHKLMLPGITYYCWFWASAKAKIVNGERQIQALVDKKKVIITETSIRSDLKLDDAEGIDCLPTATIFAELTANSWNL</sequence>
<name>A0ABQ4XSB3_9ASTR</name>
<dbReference type="Proteomes" id="UP001151760">
    <property type="component" value="Unassembled WGS sequence"/>
</dbReference>
<accession>A0ABQ4XSB3</accession>
<comment type="caution">
    <text evidence="2">The sequence shown here is derived from an EMBL/GenBank/DDBJ whole genome shotgun (WGS) entry which is preliminary data.</text>
</comment>
<dbReference type="PANTHER" id="PTHR11439">
    <property type="entry name" value="GAG-POL-RELATED RETROTRANSPOSON"/>
    <property type="match status" value="1"/>
</dbReference>
<keyword evidence="3" id="KW-1185">Reference proteome</keyword>
<feature type="region of interest" description="Disordered" evidence="1">
    <location>
        <begin position="1"/>
        <end position="67"/>
    </location>
</feature>
<dbReference type="CDD" id="cd09272">
    <property type="entry name" value="RNase_HI_RT_Ty1"/>
    <property type="match status" value="1"/>
</dbReference>
<dbReference type="EMBL" id="BQNB010009777">
    <property type="protein sequence ID" value="GJS68265.1"/>
    <property type="molecule type" value="Genomic_DNA"/>
</dbReference>
<protein>
    <submittedName>
        <fullName evidence="2">Uncharacterized protein</fullName>
    </submittedName>
</protein>
<dbReference type="PANTHER" id="PTHR11439:SF495">
    <property type="entry name" value="REVERSE TRANSCRIPTASE, RNA-DEPENDENT DNA POLYMERASE-RELATED"/>
    <property type="match status" value="1"/>
</dbReference>
<organism evidence="2 3">
    <name type="scientific">Tanacetum coccineum</name>
    <dbReference type="NCBI Taxonomy" id="301880"/>
    <lineage>
        <taxon>Eukaryota</taxon>
        <taxon>Viridiplantae</taxon>
        <taxon>Streptophyta</taxon>
        <taxon>Embryophyta</taxon>
        <taxon>Tracheophyta</taxon>
        <taxon>Spermatophyta</taxon>
        <taxon>Magnoliopsida</taxon>
        <taxon>eudicotyledons</taxon>
        <taxon>Gunneridae</taxon>
        <taxon>Pentapetalae</taxon>
        <taxon>asterids</taxon>
        <taxon>campanulids</taxon>
        <taxon>Asterales</taxon>
        <taxon>Asteraceae</taxon>
        <taxon>Asteroideae</taxon>
        <taxon>Anthemideae</taxon>
        <taxon>Anthemidinae</taxon>
        <taxon>Tanacetum</taxon>
    </lineage>
</organism>
<proteinExistence type="predicted"/>
<reference evidence="2" key="1">
    <citation type="journal article" date="2022" name="Int. J. Mol. Sci.">
        <title>Draft Genome of Tanacetum Coccineum: Genomic Comparison of Closely Related Tanacetum-Family Plants.</title>
        <authorList>
            <person name="Yamashiro T."/>
            <person name="Shiraishi A."/>
            <person name="Nakayama K."/>
            <person name="Satake H."/>
        </authorList>
    </citation>
    <scope>NUCLEOTIDE SEQUENCE</scope>
</reference>
<reference evidence="2" key="2">
    <citation type="submission" date="2022-01" db="EMBL/GenBank/DDBJ databases">
        <authorList>
            <person name="Yamashiro T."/>
            <person name="Shiraishi A."/>
            <person name="Satake H."/>
            <person name="Nakayama K."/>
        </authorList>
    </citation>
    <scope>NUCLEOTIDE SEQUENCE</scope>
</reference>
<gene>
    <name evidence="2" type="ORF">Tco_0682830</name>
</gene>